<dbReference type="PANTHER" id="PTHR46028">
    <property type="entry name" value="KYNURENINE 3-MONOOXYGENASE"/>
    <property type="match status" value="1"/>
</dbReference>
<evidence type="ECO:0000256" key="4">
    <source>
        <dbReference type="ARBA" id="ARBA00022827"/>
    </source>
</evidence>
<dbReference type="InterPro" id="IPR036188">
    <property type="entry name" value="FAD/NAD-bd_sf"/>
</dbReference>
<evidence type="ECO:0000256" key="11">
    <source>
        <dbReference type="SAM" id="Phobius"/>
    </source>
</evidence>
<gene>
    <name evidence="9" type="primary">kmo</name>
    <name evidence="13" type="ORF">C9I47_1494</name>
</gene>
<feature type="domain" description="FAD-binding" evidence="12">
    <location>
        <begin position="321"/>
        <end position="379"/>
    </location>
</feature>
<reference evidence="13 14" key="1">
    <citation type="submission" date="2018-05" db="EMBL/GenBank/DDBJ databases">
        <title>The complete genome of Lysobacter maris HZ9B, a marine bacterium antagonistic against terrestrial plant pathogens.</title>
        <authorList>
            <person name="Zhang X.-Q."/>
        </authorList>
    </citation>
    <scope>NUCLEOTIDE SEQUENCE [LARGE SCALE GENOMIC DNA]</scope>
    <source>
        <strain evidence="13 14">HZ9B</strain>
    </source>
</reference>
<dbReference type="FunFam" id="3.50.50.60:FF:000185">
    <property type="entry name" value="Kynurenine 3-monooxygenase"/>
    <property type="match status" value="1"/>
</dbReference>
<dbReference type="OrthoDB" id="9782160at2"/>
<dbReference type="UniPathway" id="UPA00253">
    <property type="reaction ID" value="UER00328"/>
</dbReference>
<dbReference type="Proteomes" id="UP000249447">
    <property type="component" value="Chromosome"/>
</dbReference>
<evidence type="ECO:0000256" key="5">
    <source>
        <dbReference type="ARBA" id="ARBA00022857"/>
    </source>
</evidence>
<evidence type="ECO:0000256" key="9">
    <source>
        <dbReference type="HAMAP-Rule" id="MF_01971"/>
    </source>
</evidence>
<dbReference type="HAMAP" id="MF_01971">
    <property type="entry name" value="Kynurenine_monooxygenase"/>
    <property type="match status" value="1"/>
</dbReference>
<keyword evidence="11" id="KW-1133">Transmembrane helix</keyword>
<evidence type="ECO:0000256" key="2">
    <source>
        <dbReference type="ARBA" id="ARBA00022630"/>
    </source>
</evidence>
<dbReference type="PANTHER" id="PTHR46028:SF2">
    <property type="entry name" value="KYNURENINE 3-MONOOXYGENASE"/>
    <property type="match status" value="1"/>
</dbReference>
<feature type="domain" description="FAD-binding" evidence="12">
    <location>
        <begin position="13"/>
        <end position="183"/>
    </location>
</feature>
<dbReference type="EC" id="1.14.13.9" evidence="9"/>
<keyword evidence="11" id="KW-0812">Transmembrane</keyword>
<feature type="region of interest" description="Disordered" evidence="10">
    <location>
        <begin position="248"/>
        <end position="274"/>
    </location>
</feature>
<comment type="similarity">
    <text evidence="9">Belongs to the aromatic-ring hydroxylase family. KMO subfamily.</text>
</comment>
<dbReference type="Gene3D" id="3.50.50.60">
    <property type="entry name" value="FAD/NAD(P)-binding domain"/>
    <property type="match status" value="1"/>
</dbReference>
<dbReference type="GO" id="GO:0070189">
    <property type="term" value="P:kynurenine metabolic process"/>
    <property type="evidence" value="ECO:0007669"/>
    <property type="project" value="TreeGrafter"/>
</dbReference>
<evidence type="ECO:0000256" key="8">
    <source>
        <dbReference type="ARBA" id="ARBA00047818"/>
    </source>
</evidence>
<evidence type="ECO:0000313" key="13">
    <source>
        <dbReference type="EMBL" id="AWV07195.1"/>
    </source>
</evidence>
<evidence type="ECO:0000256" key="3">
    <source>
        <dbReference type="ARBA" id="ARBA00022642"/>
    </source>
</evidence>
<proteinExistence type="inferred from homology"/>
<dbReference type="GO" id="GO:0004502">
    <property type="term" value="F:kynurenine 3-monooxygenase activity"/>
    <property type="evidence" value="ECO:0007669"/>
    <property type="project" value="UniProtKB-UniRule"/>
</dbReference>
<evidence type="ECO:0000259" key="12">
    <source>
        <dbReference type="Pfam" id="PF01494"/>
    </source>
</evidence>
<comment type="catalytic activity">
    <reaction evidence="8 9">
        <text>L-kynurenine + NADPH + O2 + H(+) = 3-hydroxy-L-kynurenine + NADP(+) + H2O</text>
        <dbReference type="Rhea" id="RHEA:20545"/>
        <dbReference type="ChEBI" id="CHEBI:15377"/>
        <dbReference type="ChEBI" id="CHEBI:15378"/>
        <dbReference type="ChEBI" id="CHEBI:15379"/>
        <dbReference type="ChEBI" id="CHEBI:57783"/>
        <dbReference type="ChEBI" id="CHEBI:57959"/>
        <dbReference type="ChEBI" id="CHEBI:58125"/>
        <dbReference type="ChEBI" id="CHEBI:58349"/>
        <dbReference type="EC" id="1.14.13.9"/>
    </reaction>
</comment>
<protein>
    <recommendedName>
        <fullName evidence="9">Kynurenine 3-monooxygenase</fullName>
        <ecNumber evidence="9">1.14.13.9</ecNumber>
    </recommendedName>
    <alternativeName>
        <fullName evidence="9">Kynurenine 3-hydroxylase</fullName>
    </alternativeName>
</protein>
<dbReference type="RefSeq" id="WP_111266285.1">
    <property type="nucleotide sequence ID" value="NZ_CP029843.1"/>
</dbReference>
<dbReference type="AlphaFoldDB" id="A0A2U9T714"/>
<evidence type="ECO:0000256" key="7">
    <source>
        <dbReference type="ARBA" id="ARBA00023033"/>
    </source>
</evidence>
<evidence type="ECO:0000256" key="10">
    <source>
        <dbReference type="SAM" id="MobiDB-lite"/>
    </source>
</evidence>
<dbReference type="KEGG" id="lmb:C9I47_1494"/>
<dbReference type="GO" id="GO:0009435">
    <property type="term" value="P:NAD+ biosynthetic process"/>
    <property type="evidence" value="ECO:0007669"/>
    <property type="project" value="UniProtKB-UniPathway"/>
</dbReference>
<dbReference type="GO" id="GO:0071949">
    <property type="term" value="F:FAD binding"/>
    <property type="evidence" value="ECO:0007669"/>
    <property type="project" value="InterPro"/>
</dbReference>
<dbReference type="InterPro" id="IPR027545">
    <property type="entry name" value="Kynurenine_monooxygenase"/>
</dbReference>
<evidence type="ECO:0000256" key="6">
    <source>
        <dbReference type="ARBA" id="ARBA00023002"/>
    </source>
</evidence>
<keyword evidence="7 9" id="KW-0503">Monooxygenase</keyword>
<dbReference type="GO" id="GO:0006569">
    <property type="term" value="P:L-tryptophan catabolic process"/>
    <property type="evidence" value="ECO:0007669"/>
    <property type="project" value="UniProtKB-UniRule"/>
</dbReference>
<dbReference type="PRINTS" id="PR00420">
    <property type="entry name" value="RNGMNOXGNASE"/>
</dbReference>
<accession>A0A2U9T714</accession>
<dbReference type="EMBL" id="CP029843">
    <property type="protein sequence ID" value="AWV07195.1"/>
    <property type="molecule type" value="Genomic_DNA"/>
</dbReference>
<dbReference type="Pfam" id="PF01494">
    <property type="entry name" value="FAD_binding_3"/>
    <property type="match status" value="2"/>
</dbReference>
<comment type="cofactor">
    <cofactor evidence="1 9">
        <name>FAD</name>
        <dbReference type="ChEBI" id="CHEBI:57692"/>
    </cofactor>
</comment>
<keyword evidence="5 9" id="KW-0521">NADP</keyword>
<keyword evidence="4 9" id="KW-0274">FAD</keyword>
<keyword evidence="6 9" id="KW-0560">Oxidoreductase</keyword>
<name>A0A2U9T714_9GAMM</name>
<evidence type="ECO:0000313" key="14">
    <source>
        <dbReference type="Proteomes" id="UP000249447"/>
    </source>
</evidence>
<dbReference type="GO" id="GO:0043420">
    <property type="term" value="P:anthranilate metabolic process"/>
    <property type="evidence" value="ECO:0007669"/>
    <property type="project" value="UniProtKB-UniRule"/>
</dbReference>
<keyword evidence="2 9" id="KW-0285">Flavoprotein</keyword>
<organism evidence="13 14">
    <name type="scientific">Marilutibacter maris</name>
    <dbReference type="NCBI Taxonomy" id="1605891"/>
    <lineage>
        <taxon>Bacteria</taxon>
        <taxon>Pseudomonadati</taxon>
        <taxon>Pseudomonadota</taxon>
        <taxon>Gammaproteobacteria</taxon>
        <taxon>Lysobacterales</taxon>
        <taxon>Lysobacteraceae</taxon>
        <taxon>Marilutibacter</taxon>
    </lineage>
</organism>
<sequence>MPLDDLGRVERRITVIGAGLAGALFATLLARRGWEVEVFEKRGDPRLRGYEGGRSINLALAERGRHALRLAGADEAVMTQAVMMRGRMVHFSDGRTSLQRYGRDDSEVIWSVHRGELNIVLLDIAERAGVRFHFNRGLESVDFDARIARYLDERDGSRHQAAFEALVGADGAGSTLRQAMAAETALGERSEFLDHSYKELEIPPAADGGFRIEPNALHIWPRGRYMCIALPNDERTFTVTLFLPNNDLPNNDLPNDDLPDGDGHRDGGPSFASVRSGADARALFERDFPDALPLMPALEEDFQNNPTGVLGTLYLDCWQLDDRAVLLGDAAHAMVPFHGQGMNCAFEDCVALAEHLDATADRAAAFAAFEAERLPNSRAIQAMALENYLEMRDRVDDDDYLLQRALEQKLAERHPDRFMPRYSMVSFHRLPYAMAFERGRLQRELLVELTRGHDSLDSLDWDLVDARVLACLAPLPND</sequence>
<comment type="function">
    <text evidence="9">Catalyzes the hydroxylation of L-kynurenine (L-Kyn) to form 3-hydroxy-L-kynurenine (L-3OHKyn). Required for synthesis of quinolinic acid.</text>
</comment>
<keyword evidence="3 9" id="KW-0662">Pyridine nucleotide biosynthesis</keyword>
<dbReference type="GO" id="GO:0019805">
    <property type="term" value="P:quinolinate biosynthetic process"/>
    <property type="evidence" value="ECO:0007669"/>
    <property type="project" value="UniProtKB-UniRule"/>
</dbReference>
<keyword evidence="14" id="KW-1185">Reference proteome</keyword>
<evidence type="ECO:0000256" key="1">
    <source>
        <dbReference type="ARBA" id="ARBA00001974"/>
    </source>
</evidence>
<feature type="transmembrane region" description="Helical" evidence="11">
    <location>
        <begin position="12"/>
        <end position="30"/>
    </location>
</feature>
<keyword evidence="11" id="KW-0472">Membrane</keyword>
<dbReference type="InterPro" id="IPR002938">
    <property type="entry name" value="FAD-bd"/>
</dbReference>
<comment type="pathway">
    <text evidence="9">Cofactor biosynthesis; NAD(+) biosynthesis; quinolinate from L-kynurenine: step 1/3.</text>
</comment>
<dbReference type="SUPFAM" id="SSF51905">
    <property type="entry name" value="FAD/NAD(P)-binding domain"/>
    <property type="match status" value="1"/>
</dbReference>